<evidence type="ECO:0000313" key="12">
    <source>
        <dbReference type="EMBL" id="GHB22986.1"/>
    </source>
</evidence>
<keyword evidence="6" id="KW-0489">Methyltransferase</keyword>
<dbReference type="PANTHER" id="PTHR11579:SF0">
    <property type="entry name" value="PROTEIN-L-ISOASPARTATE(D-ASPARTATE) O-METHYLTRANSFERASE"/>
    <property type="match status" value="1"/>
</dbReference>
<dbReference type="SUPFAM" id="SSF53335">
    <property type="entry name" value="S-adenosyl-L-methionine-dependent methyltransferases"/>
    <property type="match status" value="1"/>
</dbReference>
<dbReference type="Pfam" id="PF01135">
    <property type="entry name" value="PCMT"/>
    <property type="match status" value="1"/>
</dbReference>
<proteinExistence type="inferred from homology"/>
<dbReference type="InterPro" id="IPR029063">
    <property type="entry name" value="SAM-dependent_MTases_sf"/>
</dbReference>
<keyword evidence="5" id="KW-0963">Cytoplasm</keyword>
<evidence type="ECO:0000256" key="9">
    <source>
        <dbReference type="ARBA" id="ARBA00030757"/>
    </source>
</evidence>
<dbReference type="EMBL" id="BMVO01000023">
    <property type="protein sequence ID" value="GHB22986.1"/>
    <property type="molecule type" value="Genomic_DNA"/>
</dbReference>
<evidence type="ECO:0000256" key="4">
    <source>
        <dbReference type="ARBA" id="ARBA00013346"/>
    </source>
</evidence>
<keyword evidence="13" id="KW-1185">Reference proteome</keyword>
<evidence type="ECO:0000256" key="2">
    <source>
        <dbReference type="ARBA" id="ARBA00005369"/>
    </source>
</evidence>
<organism evidence="12 13">
    <name type="scientific">Streptomyces chryseus</name>
    <dbReference type="NCBI Taxonomy" id="68186"/>
    <lineage>
        <taxon>Bacteria</taxon>
        <taxon>Bacillati</taxon>
        <taxon>Actinomycetota</taxon>
        <taxon>Actinomycetes</taxon>
        <taxon>Kitasatosporales</taxon>
        <taxon>Streptomycetaceae</taxon>
        <taxon>Streptomyces</taxon>
    </lineage>
</organism>
<dbReference type="Proteomes" id="UP000599437">
    <property type="component" value="Unassembled WGS sequence"/>
</dbReference>
<protein>
    <recommendedName>
        <fullName evidence="4">Protein-L-isoaspartate O-methyltransferase</fullName>
        <ecNumber evidence="3">2.1.1.77</ecNumber>
    </recommendedName>
    <alternativeName>
        <fullName evidence="11">L-isoaspartyl protein carboxyl methyltransferase</fullName>
    </alternativeName>
    <alternativeName>
        <fullName evidence="9">Protein L-isoaspartyl methyltransferase</fullName>
    </alternativeName>
    <alternativeName>
        <fullName evidence="10">Protein-beta-aspartate methyltransferase</fullName>
    </alternativeName>
</protein>
<reference evidence="13" key="1">
    <citation type="journal article" date="2019" name="Int. J. Syst. Evol. Microbiol.">
        <title>The Global Catalogue of Microorganisms (GCM) 10K type strain sequencing project: providing services to taxonomists for standard genome sequencing and annotation.</title>
        <authorList>
            <consortium name="The Broad Institute Genomics Platform"/>
            <consortium name="The Broad Institute Genome Sequencing Center for Infectious Disease"/>
            <person name="Wu L."/>
            <person name="Ma J."/>
        </authorList>
    </citation>
    <scope>NUCLEOTIDE SEQUENCE [LARGE SCALE GENOMIC DNA]</scope>
    <source>
        <strain evidence="13">JCM 4737</strain>
    </source>
</reference>
<comment type="subcellular location">
    <subcellularLocation>
        <location evidence="1">Cytoplasm</location>
    </subcellularLocation>
</comment>
<evidence type="ECO:0000256" key="6">
    <source>
        <dbReference type="ARBA" id="ARBA00022603"/>
    </source>
</evidence>
<evidence type="ECO:0000256" key="3">
    <source>
        <dbReference type="ARBA" id="ARBA00011890"/>
    </source>
</evidence>
<evidence type="ECO:0000256" key="8">
    <source>
        <dbReference type="ARBA" id="ARBA00022691"/>
    </source>
</evidence>
<sequence length="150" mass="16039">MLEIGTGTGYSSALMCHRPGEDNMTTIEVDPAVAARADAALETARFSTWTETGDGLLGYPRRAPYDRVIATCAVHRIPTPLSRQTKPGGTVQATVGGAWSYGTGLAKVTVGKDDTAEGRIIGRPSFMQARSQASGPGVRWPLRPHRLCRQ</sequence>
<accession>A0ABQ3E405</accession>
<gene>
    <name evidence="12" type="ORF">GCM10010346_53210</name>
</gene>
<keyword evidence="7" id="KW-0808">Transferase</keyword>
<dbReference type="Gene3D" id="3.40.50.150">
    <property type="entry name" value="Vaccinia Virus protein VP39"/>
    <property type="match status" value="1"/>
</dbReference>
<dbReference type="PANTHER" id="PTHR11579">
    <property type="entry name" value="PROTEIN-L-ISOASPARTATE O-METHYLTRANSFERASE"/>
    <property type="match status" value="1"/>
</dbReference>
<evidence type="ECO:0000256" key="1">
    <source>
        <dbReference type="ARBA" id="ARBA00004496"/>
    </source>
</evidence>
<evidence type="ECO:0000256" key="10">
    <source>
        <dbReference type="ARBA" id="ARBA00031323"/>
    </source>
</evidence>
<dbReference type="InterPro" id="IPR000682">
    <property type="entry name" value="PCMT"/>
</dbReference>
<name>A0ABQ3E405_9ACTN</name>
<dbReference type="EC" id="2.1.1.77" evidence="3"/>
<comment type="similarity">
    <text evidence="2">Belongs to the methyltransferase superfamily. L-isoaspartyl/D-aspartyl protein methyltransferase family.</text>
</comment>
<comment type="caution">
    <text evidence="12">The sequence shown here is derived from an EMBL/GenBank/DDBJ whole genome shotgun (WGS) entry which is preliminary data.</text>
</comment>
<evidence type="ECO:0000313" key="13">
    <source>
        <dbReference type="Proteomes" id="UP000599437"/>
    </source>
</evidence>
<evidence type="ECO:0000256" key="7">
    <source>
        <dbReference type="ARBA" id="ARBA00022679"/>
    </source>
</evidence>
<evidence type="ECO:0000256" key="5">
    <source>
        <dbReference type="ARBA" id="ARBA00022490"/>
    </source>
</evidence>
<evidence type="ECO:0000256" key="11">
    <source>
        <dbReference type="ARBA" id="ARBA00031350"/>
    </source>
</evidence>
<keyword evidence="8" id="KW-0949">S-adenosyl-L-methionine</keyword>